<dbReference type="STRING" id="747365.Thena_1848"/>
<name>M1E9K8_9BACT</name>
<evidence type="ECO:0000256" key="5">
    <source>
        <dbReference type="ARBA" id="ARBA00062515"/>
    </source>
</evidence>
<comment type="similarity">
    <text evidence="1">Belongs to the bacterial solute-binding protein ModA family.</text>
</comment>
<dbReference type="Pfam" id="PF13531">
    <property type="entry name" value="SBP_bac_11"/>
    <property type="match status" value="1"/>
</dbReference>
<dbReference type="EMBL" id="CP002690">
    <property type="protein sequence ID" value="AEE15454.1"/>
    <property type="molecule type" value="Genomic_DNA"/>
</dbReference>
<dbReference type="FunFam" id="3.40.190.10:FF:000035">
    <property type="entry name" value="Molybdate ABC transporter substrate-binding protein"/>
    <property type="match status" value="1"/>
</dbReference>
<evidence type="ECO:0000256" key="2">
    <source>
        <dbReference type="ARBA" id="ARBA00022505"/>
    </source>
</evidence>
<evidence type="ECO:0000313" key="7">
    <source>
        <dbReference type="EMBL" id="AEE15454.1"/>
    </source>
</evidence>
<dbReference type="RefSeq" id="WP_013757174.1">
    <property type="nucleotide sequence ID" value="NC_015499.1"/>
</dbReference>
<evidence type="ECO:0000256" key="3">
    <source>
        <dbReference type="ARBA" id="ARBA00022723"/>
    </source>
</evidence>
<dbReference type="AlphaFoldDB" id="M1E9K8"/>
<keyword evidence="4" id="KW-0732">Signal</keyword>
<evidence type="ECO:0000313" key="8">
    <source>
        <dbReference type="Proteomes" id="UP000011765"/>
    </source>
</evidence>
<proteinExistence type="inferred from homology"/>
<dbReference type="PANTHER" id="PTHR30632:SF0">
    <property type="entry name" value="SULFATE-BINDING PROTEIN"/>
    <property type="match status" value="1"/>
</dbReference>
<protein>
    <submittedName>
        <fullName evidence="7">Molybdenum ABC transporter, periplasmic molybdate-binding protein</fullName>
    </submittedName>
</protein>
<dbReference type="Gene3D" id="3.40.190.10">
    <property type="entry name" value="Periplasmic binding protein-like II"/>
    <property type="match status" value="2"/>
</dbReference>
<gene>
    <name evidence="7" type="ORF">Thena_1848</name>
</gene>
<dbReference type="SUPFAM" id="SSF53850">
    <property type="entry name" value="Periplasmic binding protein-like II"/>
    <property type="match status" value="1"/>
</dbReference>
<dbReference type="HOGENOM" id="CLU_065520_3_1_9"/>
<dbReference type="NCBIfam" id="TIGR01256">
    <property type="entry name" value="modA"/>
    <property type="match status" value="1"/>
</dbReference>
<dbReference type="GO" id="GO:0015689">
    <property type="term" value="P:molybdate ion transport"/>
    <property type="evidence" value="ECO:0007669"/>
    <property type="project" value="InterPro"/>
</dbReference>
<evidence type="ECO:0000256" key="1">
    <source>
        <dbReference type="ARBA" id="ARBA00009175"/>
    </source>
</evidence>
<feature type="binding site" evidence="6">
    <location>
        <position position="151"/>
    </location>
    <ligand>
        <name>molybdate</name>
        <dbReference type="ChEBI" id="CHEBI:36264"/>
    </ligand>
</feature>
<feature type="binding site" evidence="6">
    <location>
        <position position="69"/>
    </location>
    <ligand>
        <name>molybdate</name>
        <dbReference type="ChEBI" id="CHEBI:36264"/>
    </ligand>
</feature>
<comment type="subunit">
    <text evidence="5">The complex is composed of two ATP-binding proteins (ModC), two transmembrane proteins (ModB) and a solute-binding protein (ModA).</text>
</comment>
<dbReference type="InterPro" id="IPR050682">
    <property type="entry name" value="ModA/WtpA"/>
</dbReference>
<evidence type="ECO:0000256" key="4">
    <source>
        <dbReference type="ARBA" id="ARBA00022729"/>
    </source>
</evidence>
<dbReference type="eggNOG" id="COG0725">
    <property type="taxonomic scope" value="Bacteria"/>
</dbReference>
<feature type="binding site" evidence="6">
    <location>
        <position position="41"/>
    </location>
    <ligand>
        <name>molybdate</name>
        <dbReference type="ChEBI" id="CHEBI:36264"/>
    </ligand>
</feature>
<dbReference type="GO" id="GO:0046872">
    <property type="term" value="F:metal ion binding"/>
    <property type="evidence" value="ECO:0007669"/>
    <property type="project" value="UniProtKB-KW"/>
</dbReference>
<keyword evidence="3 6" id="KW-0479">Metal-binding</keyword>
<dbReference type="KEGG" id="tnr:Thena_1848"/>
<dbReference type="InterPro" id="IPR041879">
    <property type="entry name" value="YvgL-like_PBP2"/>
</dbReference>
<dbReference type="PROSITE" id="PS51257">
    <property type="entry name" value="PROKAR_LIPOPROTEIN"/>
    <property type="match status" value="1"/>
</dbReference>
<evidence type="ECO:0000256" key="6">
    <source>
        <dbReference type="PIRSR" id="PIRSR004846-1"/>
    </source>
</evidence>
<dbReference type="PIRSF" id="PIRSF004846">
    <property type="entry name" value="ModA"/>
    <property type="match status" value="1"/>
</dbReference>
<dbReference type="GO" id="GO:1901359">
    <property type="term" value="F:tungstate binding"/>
    <property type="evidence" value="ECO:0007669"/>
    <property type="project" value="UniProtKB-ARBA"/>
</dbReference>
<accession>M1E9K8</accession>
<keyword evidence="2 6" id="KW-0500">Molybdenum</keyword>
<keyword evidence="8" id="KW-1185">Reference proteome</keyword>
<dbReference type="Proteomes" id="UP000011765">
    <property type="component" value="Chromosome"/>
</dbReference>
<feature type="binding site" evidence="6">
    <location>
        <position position="196"/>
    </location>
    <ligand>
        <name>molybdate</name>
        <dbReference type="ChEBI" id="CHEBI:36264"/>
    </ligand>
</feature>
<dbReference type="CDD" id="cd13537">
    <property type="entry name" value="PBP2_YvgL_like"/>
    <property type="match status" value="1"/>
</dbReference>
<sequence>MKRFFLALFGFLFLVLVLLFISGCSSSESKKINLTISAAASLTNSLNKIINSFEEGHPNIKISVNYGASGVLRQQIEQGAKVDLFLPVSEQDLQTLESESFIDPSNSVVFAKNVLVLIVPKGNPLNIKSLEDLKKPDVKRIAIGAIPSVPAGVYAKESLEKVGIFNDLKPKFVYGKDVVQVLEYVNTGNVDAGFVYRTDAATSKGVMIAYTVPDSIHKPILYYAGVINSTKYPTETKEFMNFLLSKQAQEIFEEYGFLPFHQK</sequence>
<feature type="binding site" evidence="6">
    <location>
        <position position="178"/>
    </location>
    <ligand>
        <name>molybdate</name>
        <dbReference type="ChEBI" id="CHEBI:36264"/>
    </ligand>
</feature>
<organism evidence="7 8">
    <name type="scientific">Thermodesulfobium narugense DSM 14796</name>
    <dbReference type="NCBI Taxonomy" id="747365"/>
    <lineage>
        <taxon>Bacteria</taxon>
        <taxon>Pseudomonadati</taxon>
        <taxon>Thermodesulfobiota</taxon>
        <taxon>Thermodesulfobiia</taxon>
        <taxon>Thermodesulfobiales</taxon>
        <taxon>Thermodesulfobiaceae</taxon>
        <taxon>Thermodesulfobium</taxon>
    </lineage>
</organism>
<reference evidence="7 8" key="1">
    <citation type="submission" date="2011-04" db="EMBL/GenBank/DDBJ databases">
        <title>The complete genome of Thermodesulfobium narugense DSM 14796.</title>
        <authorList>
            <consortium name="US DOE Joint Genome Institute (JGI-PGF)"/>
            <person name="Lucas S."/>
            <person name="Han J."/>
            <person name="Lapidus A."/>
            <person name="Bruce D."/>
            <person name="Goodwin L."/>
            <person name="Pitluck S."/>
            <person name="Peters L."/>
            <person name="Kyrpides N."/>
            <person name="Mavromatis K."/>
            <person name="Pagani I."/>
            <person name="Ivanova N."/>
            <person name="Ovchinnikova G."/>
            <person name="Zhang X."/>
            <person name="Saunders L."/>
            <person name="Detter J.C."/>
            <person name="Tapia R."/>
            <person name="Han C."/>
            <person name="Land M."/>
            <person name="Hauser L."/>
            <person name="Markowitz V."/>
            <person name="Cheng J.-F."/>
            <person name="Hugenholtz P."/>
            <person name="Woyke T."/>
            <person name="Wu D."/>
            <person name="Spring S."/>
            <person name="Schroeder M."/>
            <person name="Brambilla E."/>
            <person name="Klenk H.-P."/>
            <person name="Eisen J.A."/>
        </authorList>
    </citation>
    <scope>NUCLEOTIDE SEQUENCE [LARGE SCALE GENOMIC DNA]</scope>
    <source>
        <strain evidence="7 8">DSM 14796</strain>
    </source>
</reference>
<dbReference type="PANTHER" id="PTHR30632">
    <property type="entry name" value="MOLYBDATE-BINDING PERIPLASMIC PROTEIN"/>
    <property type="match status" value="1"/>
</dbReference>
<dbReference type="InterPro" id="IPR005950">
    <property type="entry name" value="ModA"/>
</dbReference>
<dbReference type="GO" id="GO:0030973">
    <property type="term" value="F:molybdate ion binding"/>
    <property type="evidence" value="ECO:0007669"/>
    <property type="project" value="UniProtKB-ARBA"/>
</dbReference>